<keyword evidence="2" id="KW-1185">Reference proteome</keyword>
<dbReference type="GeneID" id="55632626"/>
<reference evidence="1 2" key="1">
    <citation type="submission" date="2017-02" db="EMBL/GenBank/DDBJ databases">
        <title>Genome sequencing and assembly of Klebsiella pneumoniae phages.</title>
        <authorList>
            <person name="Labudda L."/>
            <person name="Strapagiel D."/>
            <person name="Karczewska-Golec J."/>
            <person name="Golec P."/>
        </authorList>
    </citation>
    <scope>NUCLEOTIDE SEQUENCE [LARGE SCALE GENOMIC DNA]</scope>
</reference>
<dbReference type="KEGG" id="vg:55632626"/>
<name>A0A1V0E6Y8_9CAUD</name>
<gene>
    <name evidence="1" type="ORF">BIS47_133</name>
</gene>
<sequence>MFGVGHKAPSTKVYAFENKVMLWKCPYYVLWTSILRRCYSEVYLLKNPSYRGCVVAEVWHTFENFKSWVQENRNKMGFLDKTLELDKDFLGDGKTYGPEECVFIPSWLNSLLNDRQGDSHLPLGVYFNKAIGKYKAQISNRGEREFLGYFDNAYEAHRSWQKRKVEILMLARKKYLLSPYQDERVGAAIKTICKNILQDLAEGNLTHKTLRK</sequence>
<protein>
    <submittedName>
        <fullName evidence="1">Uncharacterized protein</fullName>
    </submittedName>
</protein>
<evidence type="ECO:0000313" key="1">
    <source>
        <dbReference type="EMBL" id="ARB12637.1"/>
    </source>
</evidence>
<organism evidence="1 2">
    <name type="scientific">Klebsiella phage vB_KpnM_BIS47</name>
    <dbReference type="NCBI Taxonomy" id="1907784"/>
    <lineage>
        <taxon>Viruses</taxon>
        <taxon>Duplodnaviria</taxon>
        <taxon>Heunggongvirae</taxon>
        <taxon>Uroviricota</taxon>
        <taxon>Caudoviricetes</taxon>
        <taxon>Vequintavirinae</taxon>
        <taxon>Mydovirus</taxon>
        <taxon>Mydovirus BIS47</taxon>
    </lineage>
</organism>
<dbReference type="GO" id="GO:0003677">
    <property type="term" value="F:DNA binding"/>
    <property type="evidence" value="ECO:0007669"/>
    <property type="project" value="InterPro"/>
</dbReference>
<accession>A0A1V0E6Y8</accession>
<dbReference type="InterPro" id="IPR016177">
    <property type="entry name" value="DNA-bd_dom_sf"/>
</dbReference>
<proteinExistence type="predicted"/>
<dbReference type="SUPFAM" id="SSF54171">
    <property type="entry name" value="DNA-binding domain"/>
    <property type="match status" value="1"/>
</dbReference>
<dbReference type="EMBL" id="KY652726">
    <property type="protein sequence ID" value="ARB12637.1"/>
    <property type="molecule type" value="Genomic_DNA"/>
</dbReference>
<dbReference type="RefSeq" id="YP_009832640.1">
    <property type="nucleotide sequence ID" value="NC_048656.1"/>
</dbReference>
<dbReference type="Proteomes" id="UP000221691">
    <property type="component" value="Segment"/>
</dbReference>
<evidence type="ECO:0000313" key="2">
    <source>
        <dbReference type="Proteomes" id="UP000221691"/>
    </source>
</evidence>